<dbReference type="EMBL" id="PSQE01000001">
    <property type="protein sequence ID" value="RHN82142.1"/>
    <property type="molecule type" value="Genomic_DNA"/>
</dbReference>
<accession>G8A0T5</accession>
<keyword evidence="6" id="KW-1185">Reference proteome</keyword>
<feature type="compositionally biased region" description="Acidic residues" evidence="1">
    <location>
        <begin position="155"/>
        <end position="168"/>
    </location>
</feature>
<dbReference type="AlphaFoldDB" id="G8A0T5"/>
<reference evidence="3 6" key="2">
    <citation type="journal article" date="2014" name="BMC Genomics">
        <title>An improved genome release (version Mt4.0) for the model legume Medicago truncatula.</title>
        <authorList>
            <person name="Tang H."/>
            <person name="Krishnakumar V."/>
            <person name="Bidwell S."/>
            <person name="Rosen B."/>
            <person name="Chan A."/>
            <person name="Zhou S."/>
            <person name="Gentzbittel L."/>
            <person name="Childs K.L."/>
            <person name="Yandell M."/>
            <person name="Gundlach H."/>
            <person name="Mayer K.F."/>
            <person name="Schwartz D.C."/>
            <person name="Town C.D."/>
        </authorList>
    </citation>
    <scope>GENOME REANNOTATION</scope>
    <source>
        <strain evidence="3">A17</strain>
        <strain evidence="5 6">cv. Jemalong A17</strain>
    </source>
</reference>
<dbReference type="HOGENOM" id="CLU_022458_0_0_1"/>
<dbReference type="PaxDb" id="3880-AES85073"/>
<keyword evidence="2" id="KW-1133">Transmembrane helix</keyword>
<protein>
    <submittedName>
        <fullName evidence="3">Transmembrane protein, putative</fullName>
    </submittedName>
</protein>
<dbReference type="Proteomes" id="UP000265566">
    <property type="component" value="Chromosome 1"/>
</dbReference>
<feature type="compositionally biased region" description="Basic and acidic residues" evidence="1">
    <location>
        <begin position="259"/>
        <end position="270"/>
    </location>
</feature>
<proteinExistence type="predicted"/>
<evidence type="ECO:0000256" key="1">
    <source>
        <dbReference type="SAM" id="MobiDB-lite"/>
    </source>
</evidence>
<sequence length="545" mass="60213">MIKRNPSSRNQRSKGFKVKHVLQAILLLGVCFWLIYQVKHNHDKKKEFDKNDTKLPIRTETDQILKLGRKDLHPGKVEADKNEGHEEEEEDEHIVYNMQNKREHDEQQQEGEEGNKHETEEESEDNVHEGREEQDEEENKHGAEVQEENESKSEEVEDEGGDVEIDENDHEKSEADNDREDEVVDEEKDKEEEGDDETENEDKEDEEKGGLVENHENHEAREEHYKADDASSAVAHDTHETSTETGNLEHSDLSLQNTRKPENETNHSDESYGSQNVSDLKVTEGELTDGVSSNATAGKETGNDSFSNETAKTKPDSQLDLSSNLTAVITEASSNSSGTGDDTSSSSEQIKAVILSESDHAQNATVNTTITGDMKQTEGLEQSGSKISEGNLPGNDSIVSVKPESRVAAPEESSTLGASALEKTTGFVASNETVNMSSNLDRNASSDTTESDKSKGSTETSEANEAQNVDATEDEMFKGDTQTGETDEKLDNSSVTEILDSIEHDTIDSSDTQNIHEDMAKARTDLDTLPDIRNEGNDSDENAAE</sequence>
<dbReference type="OrthoDB" id="1306415at2759"/>
<name>G8A0T5_MEDTR</name>
<reference evidence="4" key="4">
    <citation type="journal article" date="2018" name="Nat. Plants">
        <title>Whole-genome landscape of Medicago truncatula symbiotic genes.</title>
        <authorList>
            <person name="Pecrix Y."/>
            <person name="Gamas P."/>
            <person name="Carrere S."/>
        </authorList>
    </citation>
    <scope>NUCLEOTIDE SEQUENCE</scope>
    <source>
        <tissue evidence="4">Leaves</tissue>
    </source>
</reference>
<feature type="compositionally biased region" description="Polar residues" evidence="1">
    <location>
        <begin position="379"/>
        <end position="388"/>
    </location>
</feature>
<feature type="compositionally biased region" description="Basic and acidic residues" evidence="1">
    <location>
        <begin position="236"/>
        <end position="252"/>
    </location>
</feature>
<feature type="compositionally biased region" description="Low complexity" evidence="1">
    <location>
        <begin position="333"/>
        <end position="347"/>
    </location>
</feature>
<dbReference type="ExpressionAtlas" id="G8A0T5">
    <property type="expression patterns" value="differential"/>
</dbReference>
<feature type="compositionally biased region" description="Polar residues" evidence="1">
    <location>
        <begin position="361"/>
        <end position="371"/>
    </location>
</feature>
<feature type="transmembrane region" description="Helical" evidence="2">
    <location>
        <begin position="21"/>
        <end position="38"/>
    </location>
</feature>
<feature type="compositionally biased region" description="Acidic residues" evidence="1">
    <location>
        <begin position="177"/>
        <end position="205"/>
    </location>
</feature>
<dbReference type="eggNOG" id="ENOG502QURI">
    <property type="taxonomic scope" value="Eukaryota"/>
</dbReference>
<reference evidence="5" key="3">
    <citation type="submission" date="2015-04" db="UniProtKB">
        <authorList>
            <consortium name="EnsemblPlants"/>
        </authorList>
    </citation>
    <scope>IDENTIFICATION</scope>
    <source>
        <strain evidence="5">cv. Jemalong A17</strain>
    </source>
</reference>
<dbReference type="PANTHER" id="PTHR33700">
    <property type="entry name" value="MYB-LIKE PROTEIN X"/>
    <property type="match status" value="1"/>
</dbReference>
<dbReference type="Proteomes" id="UP000002051">
    <property type="component" value="Unassembled WGS sequence"/>
</dbReference>
<keyword evidence="2" id="KW-0472">Membrane</keyword>
<feature type="compositionally biased region" description="Basic and acidic residues" evidence="1">
    <location>
        <begin position="138"/>
        <end position="154"/>
    </location>
</feature>
<dbReference type="PANTHER" id="PTHR33700:SF29">
    <property type="entry name" value="PROTEIN, PUTATIVE-RELATED"/>
    <property type="match status" value="1"/>
</dbReference>
<reference evidence="3 6" key="1">
    <citation type="journal article" date="2011" name="Nature">
        <title>The Medicago genome provides insight into the evolution of rhizobial symbioses.</title>
        <authorList>
            <person name="Young N.D."/>
            <person name="Debelle F."/>
            <person name="Oldroyd G.E."/>
            <person name="Geurts R."/>
            <person name="Cannon S.B."/>
            <person name="Udvardi M.K."/>
            <person name="Benedito V.A."/>
            <person name="Mayer K.F."/>
            <person name="Gouzy J."/>
            <person name="Schoof H."/>
            <person name="Van de Peer Y."/>
            <person name="Proost S."/>
            <person name="Cook D.R."/>
            <person name="Meyers B.C."/>
            <person name="Spannagl M."/>
            <person name="Cheung F."/>
            <person name="De Mita S."/>
            <person name="Krishnakumar V."/>
            <person name="Gundlach H."/>
            <person name="Zhou S."/>
            <person name="Mudge J."/>
            <person name="Bharti A.K."/>
            <person name="Murray J.D."/>
            <person name="Naoumkina M.A."/>
            <person name="Rosen B."/>
            <person name="Silverstein K.A."/>
            <person name="Tang H."/>
            <person name="Rombauts S."/>
            <person name="Zhao P.X."/>
            <person name="Zhou P."/>
            <person name="Barbe V."/>
            <person name="Bardou P."/>
            <person name="Bechner M."/>
            <person name="Bellec A."/>
            <person name="Berger A."/>
            <person name="Berges H."/>
            <person name="Bidwell S."/>
            <person name="Bisseling T."/>
            <person name="Choisne N."/>
            <person name="Couloux A."/>
            <person name="Denny R."/>
            <person name="Deshpande S."/>
            <person name="Dai X."/>
            <person name="Doyle J.J."/>
            <person name="Dudez A.M."/>
            <person name="Farmer A.D."/>
            <person name="Fouteau S."/>
            <person name="Franken C."/>
            <person name="Gibelin C."/>
            <person name="Gish J."/>
            <person name="Goldstein S."/>
            <person name="Gonzalez A.J."/>
            <person name="Green P.J."/>
            <person name="Hallab A."/>
            <person name="Hartog M."/>
            <person name="Hua A."/>
            <person name="Humphray S.J."/>
            <person name="Jeong D.H."/>
            <person name="Jing Y."/>
            <person name="Jocker A."/>
            <person name="Kenton S.M."/>
            <person name="Kim D.J."/>
            <person name="Klee K."/>
            <person name="Lai H."/>
            <person name="Lang C."/>
            <person name="Lin S."/>
            <person name="Macmil S.L."/>
            <person name="Magdelenat G."/>
            <person name="Matthews L."/>
            <person name="McCorrison J."/>
            <person name="Monaghan E.L."/>
            <person name="Mun J.H."/>
            <person name="Najar F.Z."/>
            <person name="Nicholson C."/>
            <person name="Noirot C."/>
            <person name="O'Bleness M."/>
            <person name="Paule C.R."/>
            <person name="Poulain J."/>
            <person name="Prion F."/>
            <person name="Qin B."/>
            <person name="Qu C."/>
            <person name="Retzel E.F."/>
            <person name="Riddle C."/>
            <person name="Sallet E."/>
            <person name="Samain S."/>
            <person name="Samson N."/>
            <person name="Sanders I."/>
            <person name="Saurat O."/>
            <person name="Scarpelli C."/>
            <person name="Schiex T."/>
            <person name="Segurens B."/>
            <person name="Severin A.J."/>
            <person name="Sherrier D.J."/>
            <person name="Shi R."/>
            <person name="Sims S."/>
            <person name="Singer S.R."/>
            <person name="Sinharoy S."/>
            <person name="Sterck L."/>
            <person name="Viollet A."/>
            <person name="Wang B.B."/>
            <person name="Wang K."/>
            <person name="Wang M."/>
            <person name="Wang X."/>
            <person name="Warfsmann J."/>
            <person name="Weissenbach J."/>
            <person name="White D.D."/>
            <person name="White J.D."/>
            <person name="Wiley G.B."/>
            <person name="Wincker P."/>
            <person name="Xing Y."/>
            <person name="Yang L."/>
            <person name="Yao Z."/>
            <person name="Ying F."/>
            <person name="Zhai J."/>
            <person name="Zhou L."/>
            <person name="Zuber A."/>
            <person name="Denarie J."/>
            <person name="Dixon R.A."/>
            <person name="May G.D."/>
            <person name="Schwartz D.C."/>
            <person name="Rogers J."/>
            <person name="Quetier F."/>
            <person name="Town C.D."/>
            <person name="Roe B.A."/>
        </authorList>
    </citation>
    <scope>NUCLEOTIDE SEQUENCE [LARGE SCALE GENOMIC DNA]</scope>
    <source>
        <strain evidence="3">A17</strain>
        <strain evidence="5 6">cv. Jemalong A17</strain>
    </source>
</reference>
<organism evidence="5">
    <name type="scientific">Medicago truncatula</name>
    <name type="common">Barrel medic</name>
    <name type="synonym">Medicago tribuloides</name>
    <dbReference type="NCBI Taxonomy" id="3880"/>
    <lineage>
        <taxon>Eukaryota</taxon>
        <taxon>Viridiplantae</taxon>
        <taxon>Streptophyta</taxon>
        <taxon>Embryophyta</taxon>
        <taxon>Tracheophyta</taxon>
        <taxon>Spermatophyta</taxon>
        <taxon>Magnoliopsida</taxon>
        <taxon>eudicotyledons</taxon>
        <taxon>Gunneridae</taxon>
        <taxon>Pentapetalae</taxon>
        <taxon>rosids</taxon>
        <taxon>fabids</taxon>
        <taxon>Fabales</taxon>
        <taxon>Fabaceae</taxon>
        <taxon>Papilionoideae</taxon>
        <taxon>50 kb inversion clade</taxon>
        <taxon>NPAAA clade</taxon>
        <taxon>Hologalegina</taxon>
        <taxon>IRL clade</taxon>
        <taxon>Trifolieae</taxon>
        <taxon>Medicago</taxon>
    </lineage>
</organism>
<evidence type="ECO:0000256" key="2">
    <source>
        <dbReference type="SAM" id="Phobius"/>
    </source>
</evidence>
<gene>
    <name evidence="5" type="primary">25485293</name>
    <name evidence="3" type="ordered locus">MTR_1g105890</name>
    <name evidence="4" type="ORF">MtrunA17_Chr1g0206661</name>
</gene>
<feature type="compositionally biased region" description="Basic and acidic residues" evidence="1">
    <location>
        <begin position="514"/>
        <end position="536"/>
    </location>
</feature>
<dbReference type="STRING" id="3880.G8A0T5"/>
<feature type="compositionally biased region" description="Basic and acidic residues" evidence="1">
    <location>
        <begin position="206"/>
        <end position="229"/>
    </location>
</feature>
<feature type="region of interest" description="Disordered" evidence="1">
    <location>
        <begin position="66"/>
        <end position="545"/>
    </location>
</feature>
<evidence type="ECO:0000313" key="5">
    <source>
        <dbReference type="EnsemblPlants" id="KEH43975"/>
    </source>
</evidence>
<feature type="compositionally biased region" description="Polar residues" evidence="1">
    <location>
        <begin position="427"/>
        <end position="448"/>
    </location>
</feature>
<evidence type="ECO:0000313" key="3">
    <source>
        <dbReference type="EMBL" id="KEH43975.1"/>
    </source>
</evidence>
<evidence type="ECO:0000313" key="6">
    <source>
        <dbReference type="Proteomes" id="UP000002051"/>
    </source>
</evidence>
<feature type="compositionally biased region" description="Basic and acidic residues" evidence="1">
    <location>
        <begin position="66"/>
        <end position="84"/>
    </location>
</feature>
<feature type="compositionally biased region" description="Polar residues" evidence="1">
    <location>
        <begin position="457"/>
        <end position="470"/>
    </location>
</feature>
<evidence type="ECO:0000313" key="4">
    <source>
        <dbReference type="EMBL" id="RHN82142.1"/>
    </source>
</evidence>
<feature type="compositionally biased region" description="Basic and acidic residues" evidence="1">
    <location>
        <begin position="100"/>
        <end position="131"/>
    </location>
</feature>
<dbReference type="OMA" id="HDDNDCQ"/>
<dbReference type="EMBL" id="CM001217">
    <property type="protein sequence ID" value="KEH43975.1"/>
    <property type="molecule type" value="Genomic_DNA"/>
</dbReference>
<keyword evidence="2 3" id="KW-0812">Transmembrane</keyword>
<dbReference type="Gramene" id="rna6268">
    <property type="protein sequence ID" value="RHN82142.1"/>
    <property type="gene ID" value="gene6268"/>
</dbReference>
<dbReference type="EnsemblPlants" id="KEH43975">
    <property type="protein sequence ID" value="KEH43975"/>
    <property type="gene ID" value="MTR_1g105890"/>
</dbReference>